<feature type="compositionally biased region" description="Basic residues" evidence="1">
    <location>
        <begin position="93"/>
        <end position="107"/>
    </location>
</feature>
<keyword evidence="3" id="KW-1185">Reference proteome</keyword>
<feature type="region of interest" description="Disordered" evidence="1">
    <location>
        <begin position="1"/>
        <end position="150"/>
    </location>
</feature>
<dbReference type="InterPro" id="IPR011990">
    <property type="entry name" value="TPR-like_helical_dom_sf"/>
</dbReference>
<evidence type="ECO:0000313" key="2">
    <source>
        <dbReference type="EnsemblMetazoa" id="CLYHEMP002080.1"/>
    </source>
</evidence>
<feature type="compositionally biased region" description="Basic residues" evidence="1">
    <location>
        <begin position="42"/>
        <end position="52"/>
    </location>
</feature>
<dbReference type="PANTHER" id="PTHR22684:SF0">
    <property type="entry name" value="RIBOSOME QUALITY CONTROL COMPLEX SUBUNIT TCF25"/>
    <property type="match status" value="1"/>
</dbReference>
<dbReference type="EnsemblMetazoa" id="CLYHEMT002080.1">
    <property type="protein sequence ID" value="CLYHEMP002080.1"/>
    <property type="gene ID" value="CLYHEMG002080"/>
</dbReference>
<feature type="compositionally biased region" description="Low complexity" evidence="1">
    <location>
        <begin position="80"/>
        <end position="89"/>
    </location>
</feature>
<dbReference type="OrthoDB" id="205993at2759"/>
<evidence type="ECO:0008006" key="4">
    <source>
        <dbReference type="Google" id="ProtNLM"/>
    </source>
</evidence>
<dbReference type="PANTHER" id="PTHR22684">
    <property type="entry name" value="NULP1-RELATED"/>
    <property type="match status" value="1"/>
</dbReference>
<dbReference type="Proteomes" id="UP000594262">
    <property type="component" value="Unplaced"/>
</dbReference>
<dbReference type="GeneID" id="136823931"/>
<dbReference type="GO" id="GO:1990112">
    <property type="term" value="C:RQC complex"/>
    <property type="evidence" value="ECO:0007669"/>
    <property type="project" value="TreeGrafter"/>
</dbReference>
<organism evidence="2 3">
    <name type="scientific">Clytia hemisphaerica</name>
    <dbReference type="NCBI Taxonomy" id="252671"/>
    <lineage>
        <taxon>Eukaryota</taxon>
        <taxon>Metazoa</taxon>
        <taxon>Cnidaria</taxon>
        <taxon>Hydrozoa</taxon>
        <taxon>Hydroidolina</taxon>
        <taxon>Leptothecata</taxon>
        <taxon>Obeliida</taxon>
        <taxon>Clytiidae</taxon>
        <taxon>Clytia</taxon>
    </lineage>
</organism>
<dbReference type="Gene3D" id="1.25.40.10">
    <property type="entry name" value="Tetratricopeptide repeat domain"/>
    <property type="match status" value="1"/>
</dbReference>
<dbReference type="AlphaFoldDB" id="A0A7M5V436"/>
<feature type="compositionally biased region" description="Acidic residues" evidence="1">
    <location>
        <begin position="652"/>
        <end position="668"/>
    </location>
</feature>
<feature type="region of interest" description="Disordered" evidence="1">
    <location>
        <begin position="591"/>
        <end position="617"/>
    </location>
</feature>
<feature type="compositionally biased region" description="Acidic residues" evidence="1">
    <location>
        <begin position="21"/>
        <end position="36"/>
    </location>
</feature>
<feature type="region of interest" description="Disordered" evidence="1">
    <location>
        <begin position="636"/>
        <end position="668"/>
    </location>
</feature>
<accession>A0A7M5V436</accession>
<sequence length="668" mass="77551">MSRALRRLQEQKEQQQQTHENEDEVDNDGVEGEIEEEINHVTVKKKNKKKSKPTNMFDLLADEEENSLDANQSKNDEPQEQQSQSQEQEVTTKKKNKKRKNKKKNKSPSKDDTNIDDSELDEIDRANLMLGVTPRTDMDSTDGSGKQPFRNKSLLSVDARNLNPANEMKRRFGASVVDQDRRRNPHERRFKRLTRLVVPKDNWPPYSKQGITMCEDRSDETMSSLFTFEHQETYQKIQFKFYDAVESMDHNNIIALLNMYPYHIDSMLQLSEVCRHNEDVQMASELVERALYVFECNFHTLFNIALGTCRLNYKRAESRPFFLALFRHIKYVGDRACYRTALEFCKLLLGLDPEEDPLCTLLMIDYYAIKAEEYAYFIQLFDEYETLRNISMLPNFLYSFALAKFYQGKTEEANKAIRKALIRFPSLFVELMDKCGVSVDDTLRHFPLFDPVSYIQQSKPLNALCALYIGRSHVLWKAPEVIDWIVSAAKRIMDENDQHAGDIKQAKIMRETKYNRIPNNVLRHILISEIKEALTNLSATIRNQTIMTHDPLPPEDSVTGYSRPDRPQGSQDQRNLLSLFFQSIMPSFDQAENERLARGQQDEARAIPNEAGEGNVLRDGAEGLMNAMRELLHTMTFRNDGQEGDGQANQDNDGEVEQQWEEDDQDWN</sequence>
<feature type="region of interest" description="Disordered" evidence="1">
    <location>
        <begin position="545"/>
        <end position="571"/>
    </location>
</feature>
<dbReference type="RefSeq" id="XP_066936189.1">
    <property type="nucleotide sequence ID" value="XM_067080088.1"/>
</dbReference>
<dbReference type="Pfam" id="PF04910">
    <property type="entry name" value="Tcf25"/>
    <property type="match status" value="1"/>
</dbReference>
<dbReference type="InterPro" id="IPR006994">
    <property type="entry name" value="TCF25/Rqc1"/>
</dbReference>
<name>A0A7M5V436_9CNID</name>
<evidence type="ECO:0000256" key="1">
    <source>
        <dbReference type="SAM" id="MobiDB-lite"/>
    </source>
</evidence>
<feature type="compositionally biased region" description="Basic and acidic residues" evidence="1">
    <location>
        <begin position="592"/>
        <end position="605"/>
    </location>
</feature>
<proteinExistence type="predicted"/>
<protein>
    <recommendedName>
        <fullName evidence="4">Transcription factor 25</fullName>
    </recommendedName>
</protein>
<evidence type="ECO:0000313" key="3">
    <source>
        <dbReference type="Proteomes" id="UP000594262"/>
    </source>
</evidence>
<reference evidence="2" key="1">
    <citation type="submission" date="2021-01" db="UniProtKB">
        <authorList>
            <consortium name="EnsemblMetazoa"/>
        </authorList>
    </citation>
    <scope>IDENTIFICATION</scope>
</reference>